<dbReference type="EMBL" id="LR031878">
    <property type="protein sequence ID" value="VDD49954.1"/>
    <property type="molecule type" value="Genomic_DNA"/>
</dbReference>
<dbReference type="AlphaFoldDB" id="A0A3P6FQ63"/>
<proteinExistence type="predicted"/>
<sequence>MFSSVKSRSSRLPSSTLESSLRRRLFAETTQQRMLV</sequence>
<name>A0A3P6FQ63_BRAOL</name>
<reference evidence="1" key="1">
    <citation type="submission" date="2018-11" db="EMBL/GenBank/DDBJ databases">
        <authorList>
            <consortium name="Genoscope - CEA"/>
            <person name="William W."/>
        </authorList>
    </citation>
    <scope>NUCLEOTIDE SEQUENCE</scope>
</reference>
<accession>A0A3P6FQ63</accession>
<organism evidence="1">
    <name type="scientific">Brassica oleracea</name>
    <name type="common">Wild cabbage</name>
    <dbReference type="NCBI Taxonomy" id="3712"/>
    <lineage>
        <taxon>Eukaryota</taxon>
        <taxon>Viridiplantae</taxon>
        <taxon>Streptophyta</taxon>
        <taxon>Embryophyta</taxon>
        <taxon>Tracheophyta</taxon>
        <taxon>Spermatophyta</taxon>
        <taxon>Magnoliopsida</taxon>
        <taxon>eudicotyledons</taxon>
        <taxon>Gunneridae</taxon>
        <taxon>Pentapetalae</taxon>
        <taxon>rosids</taxon>
        <taxon>malvids</taxon>
        <taxon>Brassicales</taxon>
        <taxon>Brassicaceae</taxon>
        <taxon>Brassiceae</taxon>
        <taxon>Brassica</taxon>
    </lineage>
</organism>
<protein>
    <submittedName>
        <fullName evidence="1">Uncharacterized protein</fullName>
    </submittedName>
</protein>
<evidence type="ECO:0000313" key="1">
    <source>
        <dbReference type="EMBL" id="VDD49954.1"/>
    </source>
</evidence>
<gene>
    <name evidence="1" type="ORF">BOLC1T02343H</name>
</gene>